<feature type="region of interest" description="Disordered" evidence="1">
    <location>
        <begin position="1"/>
        <end position="58"/>
    </location>
</feature>
<protein>
    <submittedName>
        <fullName evidence="2">Uncharacterized protein</fullName>
    </submittedName>
</protein>
<feature type="region of interest" description="Disordered" evidence="1">
    <location>
        <begin position="255"/>
        <end position="276"/>
    </location>
</feature>
<dbReference type="AlphaFoldDB" id="A0AAD7BG71"/>
<accession>A0AAD7BG71</accession>
<name>A0AAD7BG71_MYCRO</name>
<feature type="compositionally biased region" description="Low complexity" evidence="1">
    <location>
        <begin position="255"/>
        <end position="271"/>
    </location>
</feature>
<evidence type="ECO:0000256" key="1">
    <source>
        <dbReference type="SAM" id="MobiDB-lite"/>
    </source>
</evidence>
<dbReference type="Proteomes" id="UP001221757">
    <property type="component" value="Unassembled WGS sequence"/>
</dbReference>
<feature type="region of interest" description="Disordered" evidence="1">
    <location>
        <begin position="80"/>
        <end position="119"/>
    </location>
</feature>
<organism evidence="2 3">
    <name type="scientific">Mycena rosella</name>
    <name type="common">Pink bonnet</name>
    <name type="synonym">Agaricus rosellus</name>
    <dbReference type="NCBI Taxonomy" id="1033263"/>
    <lineage>
        <taxon>Eukaryota</taxon>
        <taxon>Fungi</taxon>
        <taxon>Dikarya</taxon>
        <taxon>Basidiomycota</taxon>
        <taxon>Agaricomycotina</taxon>
        <taxon>Agaricomycetes</taxon>
        <taxon>Agaricomycetidae</taxon>
        <taxon>Agaricales</taxon>
        <taxon>Marasmiineae</taxon>
        <taxon>Mycenaceae</taxon>
        <taxon>Mycena</taxon>
    </lineage>
</organism>
<feature type="compositionally biased region" description="Basic residues" evidence="1">
    <location>
        <begin position="163"/>
        <end position="181"/>
    </location>
</feature>
<keyword evidence="3" id="KW-1185">Reference proteome</keyword>
<gene>
    <name evidence="2" type="ORF">B0H17DRAFT_1188569</name>
</gene>
<feature type="region of interest" description="Disordered" evidence="1">
    <location>
        <begin position="141"/>
        <end position="225"/>
    </location>
</feature>
<proteinExistence type="predicted"/>
<feature type="compositionally biased region" description="Low complexity" evidence="1">
    <location>
        <begin position="185"/>
        <end position="206"/>
    </location>
</feature>
<evidence type="ECO:0000313" key="3">
    <source>
        <dbReference type="Proteomes" id="UP001221757"/>
    </source>
</evidence>
<sequence>MHLHALAAHPTCSETRGPAASAHERALVIARPLAARRTSTRPRPRTPHPDPAHANARACRPARGCAARAVFVPADSARHYRATPSHSQSVRAGRTHPRPRLAFKGSPTRRKNTELPTRYTGDACAARNWELANGVVASLMRRSPRAHRPANPKLKIQPSRSSSLHRARHALPSRGRRRIRPRPAPVSAAPPRDSSPERALAVARPRAAPRRPPCPHPTNLNPAPGARAIVPGTSRTAIHINFRPSYARARAACTPRPAPRRTSTLLSSPSPHSARWRARNPSKALNAGVLAHELQDDGRGKSWEDSSVELGIRKDWGRGLRSAAAERDASRVDSRSHVHVPRLRVRTRALPRWKTAEECGVGRYTEDSRVEL</sequence>
<reference evidence="2" key="1">
    <citation type="submission" date="2023-03" db="EMBL/GenBank/DDBJ databases">
        <title>Massive genome expansion in bonnet fungi (Mycena s.s.) driven by repeated elements and novel gene families across ecological guilds.</title>
        <authorList>
            <consortium name="Lawrence Berkeley National Laboratory"/>
            <person name="Harder C.B."/>
            <person name="Miyauchi S."/>
            <person name="Viragh M."/>
            <person name="Kuo A."/>
            <person name="Thoen E."/>
            <person name="Andreopoulos B."/>
            <person name="Lu D."/>
            <person name="Skrede I."/>
            <person name="Drula E."/>
            <person name="Henrissat B."/>
            <person name="Morin E."/>
            <person name="Kohler A."/>
            <person name="Barry K."/>
            <person name="LaButti K."/>
            <person name="Morin E."/>
            <person name="Salamov A."/>
            <person name="Lipzen A."/>
            <person name="Mereny Z."/>
            <person name="Hegedus B."/>
            <person name="Baldrian P."/>
            <person name="Stursova M."/>
            <person name="Weitz H."/>
            <person name="Taylor A."/>
            <person name="Grigoriev I.V."/>
            <person name="Nagy L.G."/>
            <person name="Martin F."/>
            <person name="Kauserud H."/>
        </authorList>
    </citation>
    <scope>NUCLEOTIDE SEQUENCE</scope>
    <source>
        <strain evidence="2">CBHHK067</strain>
    </source>
</reference>
<comment type="caution">
    <text evidence="2">The sequence shown here is derived from an EMBL/GenBank/DDBJ whole genome shotgun (WGS) entry which is preliminary data.</text>
</comment>
<evidence type="ECO:0000313" key="2">
    <source>
        <dbReference type="EMBL" id="KAJ7620025.1"/>
    </source>
</evidence>
<dbReference type="EMBL" id="JARKIE010000712">
    <property type="protein sequence ID" value="KAJ7620025.1"/>
    <property type="molecule type" value="Genomic_DNA"/>
</dbReference>